<proteinExistence type="predicted"/>
<accession>A0A150J434</accession>
<name>A0A150J434_9EURY</name>
<sequence>MHGQTPNDTDLNIDVAIVSSEGDAQIDIKALIEEFQYIMSIPKSERTPEQWDRAIEIMFLIYFNADLKALFYQLQSEIEKYIELTKQFEETIAELERIYEKEAAILSDLMTLQNNLDTISRLYDKSLENDPFLFVFSGYSFNKGLSIGVGLSFPIGDTFSIGGCFNYITNFIDTNVFAINILFGFRL</sequence>
<comment type="caution">
    <text evidence="1">The sequence shown here is derived from an EMBL/GenBank/DDBJ whole genome shotgun (WGS) entry which is preliminary data.</text>
</comment>
<evidence type="ECO:0000313" key="2">
    <source>
        <dbReference type="Proteomes" id="UP000075398"/>
    </source>
</evidence>
<protein>
    <submittedName>
        <fullName evidence="1">Uncharacterized protein</fullName>
    </submittedName>
</protein>
<reference evidence="1 2" key="1">
    <citation type="journal article" date="2016" name="ISME J.">
        <title>Chasing the elusive Euryarchaeota class WSA2: genomes reveal a uniquely fastidious methyl-reducing methanogen.</title>
        <authorList>
            <person name="Nobu M.K."/>
            <person name="Narihiro T."/>
            <person name="Kuroda K."/>
            <person name="Mei R."/>
            <person name="Liu W.T."/>
        </authorList>
    </citation>
    <scope>NUCLEOTIDE SEQUENCE [LARGE SCALE GENOMIC DNA]</scope>
    <source>
        <strain evidence="1">U1lsi0528_Bin055</strain>
    </source>
</reference>
<gene>
    <name evidence="1" type="ORF">AMQ22_01087</name>
</gene>
<dbReference type="Proteomes" id="UP000075398">
    <property type="component" value="Unassembled WGS sequence"/>
</dbReference>
<organism evidence="1 2">
    <name type="scientific">Candidatus Methanofastidiosum methylothiophilum</name>
    <dbReference type="NCBI Taxonomy" id="1705564"/>
    <lineage>
        <taxon>Archaea</taxon>
        <taxon>Methanobacteriati</taxon>
        <taxon>Methanobacteriota</taxon>
        <taxon>Stenosarchaea group</taxon>
        <taxon>Candidatus Methanofastidiosia</taxon>
        <taxon>Candidatus Methanofastidiosales</taxon>
        <taxon>Candidatus Methanofastidiosaceae</taxon>
        <taxon>Candidatus Methanofastidiosum</taxon>
    </lineage>
</organism>
<evidence type="ECO:0000313" key="1">
    <source>
        <dbReference type="EMBL" id="KYC51952.1"/>
    </source>
</evidence>
<dbReference type="EMBL" id="LNGC01000040">
    <property type="protein sequence ID" value="KYC51952.1"/>
    <property type="molecule type" value="Genomic_DNA"/>
</dbReference>
<dbReference type="AlphaFoldDB" id="A0A150J434"/>